<dbReference type="Proteomes" id="UP000324222">
    <property type="component" value="Unassembled WGS sequence"/>
</dbReference>
<protein>
    <submittedName>
        <fullName evidence="2">Uncharacterized protein</fullName>
    </submittedName>
</protein>
<sequence>MARGPAALMGSGVAPQTGAGRRSPVSSPILPAAATSNGRDSIQLHFPLTKTQRVCPTPGTGRDAVEAGQRSGVAGPQRAAKRTSTPLPTPYPPSGPLLTWRPSASLTPRGTRVVARHYALVSGDARCSPARRGLPRVFPLCHTSSSPVATSPRRHTPAVTTTSLPTHPDPFDAKPVLLQEHGALQALNS</sequence>
<feature type="region of interest" description="Disordered" evidence="1">
    <location>
        <begin position="144"/>
        <end position="170"/>
    </location>
</feature>
<feature type="region of interest" description="Disordered" evidence="1">
    <location>
        <begin position="56"/>
        <end position="96"/>
    </location>
</feature>
<name>A0A5B7JHM7_PORTR</name>
<gene>
    <name evidence="2" type="ORF">E2C01_089587</name>
</gene>
<evidence type="ECO:0000313" key="3">
    <source>
        <dbReference type="Proteomes" id="UP000324222"/>
    </source>
</evidence>
<reference evidence="2 3" key="1">
    <citation type="submission" date="2019-05" db="EMBL/GenBank/DDBJ databases">
        <title>Another draft genome of Portunus trituberculatus and its Hox gene families provides insights of decapod evolution.</title>
        <authorList>
            <person name="Jeong J.-H."/>
            <person name="Song I."/>
            <person name="Kim S."/>
            <person name="Choi T."/>
            <person name="Kim D."/>
            <person name="Ryu S."/>
            <person name="Kim W."/>
        </authorList>
    </citation>
    <scope>NUCLEOTIDE SEQUENCE [LARGE SCALE GENOMIC DNA]</scope>
    <source>
        <tissue evidence="2">Muscle</tissue>
    </source>
</reference>
<dbReference type="AlphaFoldDB" id="A0A5B7JHM7"/>
<keyword evidence="3" id="KW-1185">Reference proteome</keyword>
<comment type="caution">
    <text evidence="2">The sequence shown here is derived from an EMBL/GenBank/DDBJ whole genome shotgun (WGS) entry which is preliminary data.</text>
</comment>
<evidence type="ECO:0000256" key="1">
    <source>
        <dbReference type="SAM" id="MobiDB-lite"/>
    </source>
</evidence>
<evidence type="ECO:0000313" key="2">
    <source>
        <dbReference type="EMBL" id="MPC94419.1"/>
    </source>
</evidence>
<organism evidence="2 3">
    <name type="scientific">Portunus trituberculatus</name>
    <name type="common">Swimming crab</name>
    <name type="synonym">Neptunus trituberculatus</name>
    <dbReference type="NCBI Taxonomy" id="210409"/>
    <lineage>
        <taxon>Eukaryota</taxon>
        <taxon>Metazoa</taxon>
        <taxon>Ecdysozoa</taxon>
        <taxon>Arthropoda</taxon>
        <taxon>Crustacea</taxon>
        <taxon>Multicrustacea</taxon>
        <taxon>Malacostraca</taxon>
        <taxon>Eumalacostraca</taxon>
        <taxon>Eucarida</taxon>
        <taxon>Decapoda</taxon>
        <taxon>Pleocyemata</taxon>
        <taxon>Brachyura</taxon>
        <taxon>Eubrachyura</taxon>
        <taxon>Portunoidea</taxon>
        <taxon>Portunidae</taxon>
        <taxon>Portuninae</taxon>
        <taxon>Portunus</taxon>
    </lineage>
</organism>
<accession>A0A5B7JHM7</accession>
<feature type="region of interest" description="Disordered" evidence="1">
    <location>
        <begin position="1"/>
        <end position="34"/>
    </location>
</feature>
<proteinExistence type="predicted"/>
<dbReference type="EMBL" id="VSRR010098452">
    <property type="protein sequence ID" value="MPC94419.1"/>
    <property type="molecule type" value="Genomic_DNA"/>
</dbReference>